<evidence type="ECO:0000313" key="10">
    <source>
        <dbReference type="Proteomes" id="UP000235672"/>
    </source>
</evidence>
<evidence type="ECO:0000256" key="4">
    <source>
        <dbReference type="ARBA" id="ARBA00022980"/>
    </source>
</evidence>
<reference evidence="9 10" key="1">
    <citation type="submission" date="2016-05" db="EMBL/GenBank/DDBJ databases">
        <title>A degradative enzymes factory behind the ericoid mycorrhizal symbiosis.</title>
        <authorList>
            <consortium name="DOE Joint Genome Institute"/>
            <person name="Martino E."/>
            <person name="Morin E."/>
            <person name="Grelet G."/>
            <person name="Kuo A."/>
            <person name="Kohler A."/>
            <person name="Daghino S."/>
            <person name="Barry K."/>
            <person name="Choi C."/>
            <person name="Cichocki N."/>
            <person name="Clum A."/>
            <person name="Copeland A."/>
            <person name="Hainaut M."/>
            <person name="Haridas S."/>
            <person name="Labutti K."/>
            <person name="Lindquist E."/>
            <person name="Lipzen A."/>
            <person name="Khouja H.-R."/>
            <person name="Murat C."/>
            <person name="Ohm R."/>
            <person name="Olson A."/>
            <person name="Spatafora J."/>
            <person name="Veneault-Fourrey C."/>
            <person name="Henrissat B."/>
            <person name="Grigoriev I."/>
            <person name="Martin F."/>
            <person name="Perotto S."/>
        </authorList>
    </citation>
    <scope>NUCLEOTIDE SEQUENCE [LARGE SCALE GENOMIC DNA]</scope>
    <source>
        <strain evidence="9 10">UAMH 7357</strain>
    </source>
</reference>
<comment type="subcellular location">
    <subcellularLocation>
        <location evidence="1">Mitochondrion</location>
    </subcellularLocation>
</comment>
<evidence type="ECO:0000313" key="9">
    <source>
        <dbReference type="EMBL" id="PMD19641.1"/>
    </source>
</evidence>
<feature type="compositionally biased region" description="Basic residues" evidence="8">
    <location>
        <begin position="61"/>
        <end position="72"/>
    </location>
</feature>
<dbReference type="Proteomes" id="UP000235672">
    <property type="component" value="Unassembled WGS sequence"/>
</dbReference>
<dbReference type="OrthoDB" id="274828at2759"/>
<dbReference type="GO" id="GO:0005763">
    <property type="term" value="C:mitochondrial small ribosomal subunit"/>
    <property type="evidence" value="ECO:0007669"/>
    <property type="project" value="TreeGrafter"/>
</dbReference>
<protein>
    <recommendedName>
        <fullName evidence="7">Small ribosomal subunit protein mS29</fullName>
    </recommendedName>
</protein>
<sequence>MATNCIRCLARPSLPPSFLVNASSSLRIQSLPSTASMGKRYASKLNRPTTNGPRKNEKVKGQKTLRIKKKPPPKTGKPPQPGERKAMRKRIVLSNTNALEVPGMRELDKGLVGEWEMGIRDARRQAEEGHWVLEGALGMVAKEGAKEGEAKNGEGVIGQVVALQGQTVDSLRAVEAFKTTQGWGFFRRPGLLIREESVMLSRKLIQAEQGNLRLVIDGERGTGKSLLLLHAMATAFVRGWIVINIPEAQEVTNAMNDYAPLPNTNPTLFTQPTYTATLLSRINKANPILADMEISLTHSLPIPIQSNISLSRLCELGARDPDVAWPIFQAFWAELMAEGMPPVLLSLDGLSNIMRESMYLAPDTSKVHAHDLALIDHFVNYLSGKRRLENGGAVLAAASRSHAPTSKSMELVLKQLVELQKGEEEITEKDPFEKSYDDRVEWALGVGSEKATKAGPVEVLKLKGLSKKEARGLMEYWAKSGVLRKKVDEKEVAEKWALAGNGVVAEIERGALRMRI</sequence>
<evidence type="ECO:0000256" key="2">
    <source>
        <dbReference type="ARBA" id="ARBA00009863"/>
    </source>
</evidence>
<dbReference type="PANTHER" id="PTHR12810">
    <property type="entry name" value="MITOCHONDRIAL 28S RIBOSOMAL PROTEIN S29"/>
    <property type="match status" value="1"/>
</dbReference>
<evidence type="ECO:0000256" key="1">
    <source>
        <dbReference type="ARBA" id="ARBA00004173"/>
    </source>
</evidence>
<dbReference type="AlphaFoldDB" id="A0A2J6Q032"/>
<gene>
    <name evidence="9" type="ORF">NA56DRAFT_724186</name>
</gene>
<keyword evidence="3" id="KW-0809">Transit peptide</keyword>
<evidence type="ECO:0000256" key="8">
    <source>
        <dbReference type="SAM" id="MobiDB-lite"/>
    </source>
</evidence>
<keyword evidence="5" id="KW-0496">Mitochondrion</keyword>
<feature type="region of interest" description="Disordered" evidence="8">
    <location>
        <begin position="37"/>
        <end position="88"/>
    </location>
</feature>
<accession>A0A2J6Q032</accession>
<dbReference type="EMBL" id="KZ613488">
    <property type="protein sequence ID" value="PMD19641.1"/>
    <property type="molecule type" value="Genomic_DNA"/>
</dbReference>
<evidence type="ECO:0000256" key="3">
    <source>
        <dbReference type="ARBA" id="ARBA00022946"/>
    </source>
</evidence>
<dbReference type="Pfam" id="PF10236">
    <property type="entry name" value="DAP3"/>
    <property type="match status" value="1"/>
</dbReference>
<dbReference type="STRING" id="1745343.A0A2J6Q032"/>
<organism evidence="9 10">
    <name type="scientific">Hyaloscypha hepaticicola</name>
    <dbReference type="NCBI Taxonomy" id="2082293"/>
    <lineage>
        <taxon>Eukaryota</taxon>
        <taxon>Fungi</taxon>
        <taxon>Dikarya</taxon>
        <taxon>Ascomycota</taxon>
        <taxon>Pezizomycotina</taxon>
        <taxon>Leotiomycetes</taxon>
        <taxon>Helotiales</taxon>
        <taxon>Hyaloscyphaceae</taxon>
        <taxon>Hyaloscypha</taxon>
    </lineage>
</organism>
<keyword evidence="4" id="KW-0689">Ribosomal protein</keyword>
<evidence type="ECO:0000256" key="6">
    <source>
        <dbReference type="ARBA" id="ARBA00023274"/>
    </source>
</evidence>
<keyword evidence="10" id="KW-1185">Reference proteome</keyword>
<evidence type="ECO:0000256" key="5">
    <source>
        <dbReference type="ARBA" id="ARBA00023128"/>
    </source>
</evidence>
<proteinExistence type="inferred from homology"/>
<comment type="similarity">
    <text evidence="2">Belongs to the mitochondrion-specific ribosomal protein mS29 family.</text>
</comment>
<dbReference type="PANTHER" id="PTHR12810:SF0">
    <property type="entry name" value="SMALL RIBOSOMAL SUBUNIT PROTEIN MS29"/>
    <property type="match status" value="1"/>
</dbReference>
<dbReference type="InterPro" id="IPR019368">
    <property type="entry name" value="Ribosomal_mS29"/>
</dbReference>
<dbReference type="GO" id="GO:0003735">
    <property type="term" value="F:structural constituent of ribosome"/>
    <property type="evidence" value="ECO:0007669"/>
    <property type="project" value="TreeGrafter"/>
</dbReference>
<keyword evidence="6" id="KW-0687">Ribonucleoprotein</keyword>
<evidence type="ECO:0000256" key="7">
    <source>
        <dbReference type="ARBA" id="ARBA00035140"/>
    </source>
</evidence>
<name>A0A2J6Q032_9HELO</name>